<dbReference type="Gene3D" id="2.70.70.10">
    <property type="entry name" value="Glucose Permease (Domain IIA)"/>
    <property type="match status" value="1"/>
</dbReference>
<name>A0A0K0Y145_9RHOB</name>
<dbReference type="SUPFAM" id="SSF51261">
    <property type="entry name" value="Duplicated hybrid motif"/>
    <property type="match status" value="1"/>
</dbReference>
<proteinExistence type="predicted"/>
<dbReference type="RefSeq" id="WP_074202274.1">
    <property type="nucleotide sequence ID" value="NZ_CP012160.1"/>
</dbReference>
<evidence type="ECO:0000313" key="1">
    <source>
        <dbReference type="EMBL" id="AKS44650.1"/>
    </source>
</evidence>
<dbReference type="Proteomes" id="UP000067444">
    <property type="component" value="Chromosome"/>
</dbReference>
<reference evidence="1 2" key="1">
    <citation type="journal article" date="2015" name="Genome Announc.">
        <title>Closed Genome Sequence of Octadecabacter temperatus SB1, the First Mesophilic Species of the Genus Octadecabacter.</title>
        <authorList>
            <person name="Voget S."/>
            <person name="Billerbeck S."/>
            <person name="Simon M."/>
            <person name="Daniel R."/>
        </authorList>
    </citation>
    <scope>NUCLEOTIDE SEQUENCE [LARGE SCALE GENOMIC DNA]</scope>
    <source>
        <strain evidence="1 2">SB1</strain>
    </source>
</reference>
<protein>
    <submittedName>
        <fullName evidence="1">Peptidase family M23</fullName>
    </submittedName>
</protein>
<dbReference type="PATRIC" id="fig|1458307.3.peg.82"/>
<keyword evidence="2" id="KW-1185">Reference proteome</keyword>
<dbReference type="InterPro" id="IPR011055">
    <property type="entry name" value="Dup_hybrid_motif"/>
</dbReference>
<evidence type="ECO:0000313" key="2">
    <source>
        <dbReference type="Proteomes" id="UP000067444"/>
    </source>
</evidence>
<dbReference type="AlphaFoldDB" id="A0A0K0Y145"/>
<dbReference type="EMBL" id="CP012160">
    <property type="protein sequence ID" value="AKS44650.1"/>
    <property type="molecule type" value="Genomic_DNA"/>
</dbReference>
<organism evidence="1 2">
    <name type="scientific">Octadecabacter temperatus</name>
    <dbReference type="NCBI Taxonomy" id="1458307"/>
    <lineage>
        <taxon>Bacteria</taxon>
        <taxon>Pseudomonadati</taxon>
        <taxon>Pseudomonadota</taxon>
        <taxon>Alphaproteobacteria</taxon>
        <taxon>Rhodobacterales</taxon>
        <taxon>Roseobacteraceae</taxon>
        <taxon>Octadecabacter</taxon>
    </lineage>
</organism>
<dbReference type="KEGG" id="otm:OSB_00810"/>
<accession>A0A0K0Y145</accession>
<sequence>MKALAFIMALLAAPVLAQTPGEAALAASERLQEARGILEAANGRSDRVAALTQTVRAYEDGLSALRDGLRRAAIRQRTLETDLATRSDEVARLLAVLQTMGRAPAPILLLHPSGPTGTARSGMMLADVTPALQDEVTALREQLEEVALLRGLQSDALTVLEDGLDGAQEARAALSAAISDRTDLPQRFLEDPVQTALLLASAETLDAFATGLTETHASTGPDASTVKGAIPLPVAGQVIRQYYEADAAGIERPGILIATQQRALVTTPVSATIRYAGPLLDYGTVVILEPAADTLWVIAGLAEAFGEVGQILPDGTPIGLMGGNITDAQGILNESAQGSAGERTETLYLEVRDGQSAVNPAEWFALQ</sequence>
<gene>
    <name evidence="1" type="ORF">OSB_00810</name>
</gene>
<dbReference type="STRING" id="1458307.OSB_00810"/>